<dbReference type="Proteomes" id="UP001163882">
    <property type="component" value="Chromosome"/>
</dbReference>
<reference evidence="2" key="1">
    <citation type="submission" date="2022-10" db="EMBL/GenBank/DDBJ databases">
        <title>YIM 151497 complete genome.</title>
        <authorList>
            <person name="Chen X."/>
        </authorList>
    </citation>
    <scope>NUCLEOTIDE SEQUENCE</scope>
    <source>
        <strain evidence="2">YIM 151497</strain>
    </source>
</reference>
<feature type="domain" description="DUF1214" evidence="1">
    <location>
        <begin position="71"/>
        <end position="169"/>
    </location>
</feature>
<accession>A0ABY6IQ81</accession>
<dbReference type="RefSeq" id="WP_264225037.1">
    <property type="nucleotide sequence ID" value="NZ_CP107716.1"/>
</dbReference>
<dbReference type="EMBL" id="CP107716">
    <property type="protein sequence ID" value="UYQ71385.1"/>
    <property type="molecule type" value="Genomic_DNA"/>
</dbReference>
<dbReference type="Gene3D" id="2.60.120.600">
    <property type="entry name" value="Domain of unknown function DUF1214, C-terminal domain"/>
    <property type="match status" value="1"/>
</dbReference>
<protein>
    <submittedName>
        <fullName evidence="2">DUF1214 domain-containing protein</fullName>
    </submittedName>
</protein>
<dbReference type="InterPro" id="IPR037049">
    <property type="entry name" value="DUF1214_C_sf"/>
</dbReference>
<evidence type="ECO:0000313" key="3">
    <source>
        <dbReference type="Proteomes" id="UP001163882"/>
    </source>
</evidence>
<evidence type="ECO:0000313" key="2">
    <source>
        <dbReference type="EMBL" id="UYQ71385.1"/>
    </source>
</evidence>
<dbReference type="PIRSF" id="PIRSF009471">
    <property type="entry name" value="UCP009471"/>
    <property type="match status" value="1"/>
</dbReference>
<keyword evidence="3" id="KW-1185">Reference proteome</keyword>
<evidence type="ECO:0000259" key="1">
    <source>
        <dbReference type="Pfam" id="PF06742"/>
    </source>
</evidence>
<dbReference type="InterPro" id="IPR012038">
    <property type="entry name" value="UCP009471"/>
</dbReference>
<name>A0ABY6IQ81_9HYPH</name>
<dbReference type="Pfam" id="PF06742">
    <property type="entry name" value="DUF1214"/>
    <property type="match status" value="1"/>
</dbReference>
<sequence>MGLIFRLLVGLAVALSVGFGASYYALTDGRLFAAVRVGSWAAWPDIGQPTPNPYSRAYLARNGHLQLGYAEGLQFTAATDDAGDPLDARCQYRVTGKVPGASFWTLVATDLTGANIAASRELPALHSERVARWDDGGLNASIGASMGPGNWLEIEGTGSFTLALTLYDAVVFSGANTTIEAMPAIEKVACQ</sequence>
<dbReference type="SUPFAM" id="SSF160935">
    <property type="entry name" value="VPA0735-like"/>
    <property type="match status" value="1"/>
</dbReference>
<organism evidence="2 3">
    <name type="scientific">Pelagibacterium flavum</name>
    <dbReference type="NCBI Taxonomy" id="2984530"/>
    <lineage>
        <taxon>Bacteria</taxon>
        <taxon>Pseudomonadati</taxon>
        <taxon>Pseudomonadota</taxon>
        <taxon>Alphaproteobacteria</taxon>
        <taxon>Hyphomicrobiales</taxon>
        <taxon>Devosiaceae</taxon>
        <taxon>Pelagibacterium</taxon>
    </lineage>
</organism>
<dbReference type="InterPro" id="IPR010621">
    <property type="entry name" value="DUF1214"/>
</dbReference>
<proteinExistence type="predicted"/>
<gene>
    <name evidence="2" type="ORF">OF122_15210</name>
</gene>